<dbReference type="GO" id="GO:0022857">
    <property type="term" value="F:transmembrane transporter activity"/>
    <property type="evidence" value="ECO:0007669"/>
    <property type="project" value="InterPro"/>
</dbReference>
<gene>
    <name evidence="9" type="ORF">SLS62_002000</name>
</gene>
<feature type="domain" description="Major facilitator superfamily (MFS) profile" evidence="8">
    <location>
        <begin position="63"/>
        <end position="474"/>
    </location>
</feature>
<evidence type="ECO:0000256" key="6">
    <source>
        <dbReference type="SAM" id="MobiDB-lite"/>
    </source>
</evidence>
<evidence type="ECO:0000313" key="9">
    <source>
        <dbReference type="EMBL" id="KAK7756057.1"/>
    </source>
</evidence>
<dbReference type="GO" id="GO:0016020">
    <property type="term" value="C:membrane"/>
    <property type="evidence" value="ECO:0007669"/>
    <property type="project" value="UniProtKB-SubCell"/>
</dbReference>
<keyword evidence="5 7" id="KW-0472">Membrane</keyword>
<evidence type="ECO:0000256" key="2">
    <source>
        <dbReference type="ARBA" id="ARBA00022448"/>
    </source>
</evidence>
<dbReference type="SUPFAM" id="SSF103473">
    <property type="entry name" value="MFS general substrate transporter"/>
    <property type="match status" value="1"/>
</dbReference>
<feature type="transmembrane region" description="Helical" evidence="7">
    <location>
        <begin position="448"/>
        <end position="467"/>
    </location>
</feature>
<evidence type="ECO:0000256" key="4">
    <source>
        <dbReference type="ARBA" id="ARBA00022989"/>
    </source>
</evidence>
<proteinExistence type="predicted"/>
<comment type="caution">
    <text evidence="9">The sequence shown here is derived from an EMBL/GenBank/DDBJ whole genome shotgun (WGS) entry which is preliminary data.</text>
</comment>
<dbReference type="PANTHER" id="PTHR43791:SF36">
    <property type="entry name" value="TRANSPORTER, PUTATIVE (AFU_ORTHOLOGUE AFUA_6G08340)-RELATED"/>
    <property type="match status" value="1"/>
</dbReference>
<dbReference type="PANTHER" id="PTHR43791">
    <property type="entry name" value="PERMEASE-RELATED"/>
    <property type="match status" value="1"/>
</dbReference>
<feature type="transmembrane region" description="Helical" evidence="7">
    <location>
        <begin position="61"/>
        <end position="81"/>
    </location>
</feature>
<keyword evidence="10" id="KW-1185">Reference proteome</keyword>
<evidence type="ECO:0000256" key="5">
    <source>
        <dbReference type="ARBA" id="ARBA00023136"/>
    </source>
</evidence>
<dbReference type="Gene3D" id="1.20.1250.20">
    <property type="entry name" value="MFS general substrate transporter like domains"/>
    <property type="match status" value="2"/>
</dbReference>
<evidence type="ECO:0000256" key="3">
    <source>
        <dbReference type="ARBA" id="ARBA00022692"/>
    </source>
</evidence>
<evidence type="ECO:0000259" key="8">
    <source>
        <dbReference type="PROSITE" id="PS50850"/>
    </source>
</evidence>
<organism evidence="9 10">
    <name type="scientific">Diatrype stigma</name>
    <dbReference type="NCBI Taxonomy" id="117547"/>
    <lineage>
        <taxon>Eukaryota</taxon>
        <taxon>Fungi</taxon>
        <taxon>Dikarya</taxon>
        <taxon>Ascomycota</taxon>
        <taxon>Pezizomycotina</taxon>
        <taxon>Sordariomycetes</taxon>
        <taxon>Xylariomycetidae</taxon>
        <taxon>Xylariales</taxon>
        <taxon>Diatrypaceae</taxon>
        <taxon>Diatrype</taxon>
    </lineage>
</organism>
<evidence type="ECO:0000313" key="10">
    <source>
        <dbReference type="Proteomes" id="UP001320420"/>
    </source>
</evidence>
<accession>A0AAN9UZ74</accession>
<feature type="transmembrane region" description="Helical" evidence="7">
    <location>
        <begin position="160"/>
        <end position="178"/>
    </location>
</feature>
<sequence>MLDDEKDPRLAYPEPSPRVGVNDASLERGSPDGGTGTGTSNDTPDPAPGVSERKLKWKLDLFILPLLASIFFLAVIGQSNIGNAYQAGMNKDLGLSAKMFANVNSLFFVGYVVGQLPGTLLLRQLGPQRQFAGAMISWGLLTIGASYAKNYATLVVCRVLIAVTESLIQGAVLYLSFWYRYEELATRASVLSATNALAGAFSGLLAYAIQKDLDGRNGWSAWRWIFFIEGILPVGWSIVILLLLPSTPNSIRHGFSQKEKTVLLQRAASAHNTGDNRIVPKLILKVLVDPQFWLIAFIQGGMLVCSSSTANFLPAIMAGLGYEGVQAQLMTVIPYAVSFFSILIICRLSDMSRLRGVWVLGGCLVTAIGYIVLLTVTNLAGRLVATCLITAGANAPATICFAWMASANVGYTFRGSALAMINIVAHLASLGAQQAFVDPPLYHRGETVALAVVVFTAALTVVLMFYFRWMNAKKTREQHSEKADKLRPLSIDEIGNKHPDFFFSF</sequence>
<feature type="transmembrane region" description="Helical" evidence="7">
    <location>
        <begin position="357"/>
        <end position="377"/>
    </location>
</feature>
<evidence type="ECO:0000256" key="7">
    <source>
        <dbReference type="SAM" id="Phobius"/>
    </source>
</evidence>
<feature type="transmembrane region" description="Helical" evidence="7">
    <location>
        <begin position="325"/>
        <end position="345"/>
    </location>
</feature>
<reference evidence="9 10" key="1">
    <citation type="submission" date="2024-02" db="EMBL/GenBank/DDBJ databases">
        <title>De novo assembly and annotation of 12 fungi associated with fruit tree decline syndrome in Ontario, Canada.</title>
        <authorList>
            <person name="Sulman M."/>
            <person name="Ellouze W."/>
            <person name="Ilyukhin E."/>
        </authorList>
    </citation>
    <scope>NUCLEOTIDE SEQUENCE [LARGE SCALE GENOMIC DNA]</scope>
    <source>
        <strain evidence="9 10">M11/M66-122</strain>
    </source>
</reference>
<keyword evidence="2" id="KW-0813">Transport</keyword>
<protein>
    <recommendedName>
        <fullName evidence="8">Major facilitator superfamily (MFS) profile domain-containing protein</fullName>
    </recommendedName>
</protein>
<dbReference type="AlphaFoldDB" id="A0AAN9UZ74"/>
<evidence type="ECO:0000256" key="1">
    <source>
        <dbReference type="ARBA" id="ARBA00004141"/>
    </source>
</evidence>
<feature type="transmembrane region" description="Helical" evidence="7">
    <location>
        <begin position="190"/>
        <end position="209"/>
    </location>
</feature>
<feature type="transmembrane region" description="Helical" evidence="7">
    <location>
        <begin position="417"/>
        <end position="436"/>
    </location>
</feature>
<comment type="subcellular location">
    <subcellularLocation>
        <location evidence="1">Membrane</location>
        <topology evidence="1">Multi-pass membrane protein</topology>
    </subcellularLocation>
</comment>
<dbReference type="EMBL" id="JAKJXP020000009">
    <property type="protein sequence ID" value="KAK7756057.1"/>
    <property type="molecule type" value="Genomic_DNA"/>
</dbReference>
<dbReference type="Pfam" id="PF07690">
    <property type="entry name" value="MFS_1"/>
    <property type="match status" value="1"/>
</dbReference>
<dbReference type="PROSITE" id="PS50850">
    <property type="entry name" value="MFS"/>
    <property type="match status" value="1"/>
</dbReference>
<dbReference type="InterPro" id="IPR036259">
    <property type="entry name" value="MFS_trans_sf"/>
</dbReference>
<feature type="region of interest" description="Disordered" evidence="6">
    <location>
        <begin position="1"/>
        <end position="49"/>
    </location>
</feature>
<keyword evidence="3 7" id="KW-0812">Transmembrane</keyword>
<name>A0AAN9UZ74_9PEZI</name>
<feature type="transmembrane region" description="Helical" evidence="7">
    <location>
        <begin position="383"/>
        <end position="405"/>
    </location>
</feature>
<feature type="transmembrane region" description="Helical" evidence="7">
    <location>
        <begin position="131"/>
        <end position="148"/>
    </location>
</feature>
<dbReference type="InterPro" id="IPR011701">
    <property type="entry name" value="MFS"/>
</dbReference>
<dbReference type="InterPro" id="IPR020846">
    <property type="entry name" value="MFS_dom"/>
</dbReference>
<feature type="transmembrane region" description="Helical" evidence="7">
    <location>
        <begin position="221"/>
        <end position="244"/>
    </location>
</feature>
<feature type="transmembrane region" description="Helical" evidence="7">
    <location>
        <begin position="101"/>
        <end position="122"/>
    </location>
</feature>
<keyword evidence="4 7" id="KW-1133">Transmembrane helix</keyword>
<dbReference type="Proteomes" id="UP001320420">
    <property type="component" value="Unassembled WGS sequence"/>
</dbReference>